<protein>
    <recommendedName>
        <fullName evidence="5">Tetratricopeptide repeat protein</fullName>
    </recommendedName>
</protein>
<evidence type="ECO:0008006" key="5">
    <source>
        <dbReference type="Google" id="ProtNLM"/>
    </source>
</evidence>
<sequence>MSQDAVALLKQFVAALGRNDREGSNEAAFALLAMEAELGKKWHQVAKVLQTNGELTSANKAMRLAVAQTGRSPAMRFEQSAMLAQTGRIADAVDVMRKLPEEFPTPAGHAFIMGTMSVNLNKLEQAEHFLRKALQADPASGQAMLVLANSRKRKQGDPIGDEIVAGVNRVAGAPLIEQAQFHYAAGRVHFDRRETDRAFRHLARGAMLASLERKYDAGRDAEVAQATIDNWPLDAIAKAPQGIGVDTSEALFVTGAPRSGTTLVEQILASHSAVRGGEELGRLPLVARDLANNSAQALQDYSARKSPDTLSELFLHLGRERFPGEGKFVDKALNTSRYIGLLASILPQAKVVWLRRNPMDCAWSIFRTYFVKGQDFSWKQEDIAAYLRIEDRLFEHWSKALPDTILPVEYEALVADPRPQIERILDFCGLPHEDAVFAPHENRRLVTTASVMQVREPIGTQAVGLSDPYSDYLEPFRESYFAD</sequence>
<keyword evidence="4" id="KW-1185">Reference proteome</keyword>
<dbReference type="InterPro" id="IPR011990">
    <property type="entry name" value="TPR-like_helical_dom_sf"/>
</dbReference>
<dbReference type="OrthoDB" id="9800698at2"/>
<dbReference type="Pfam" id="PF13469">
    <property type="entry name" value="Sulfotransfer_3"/>
    <property type="match status" value="1"/>
</dbReference>
<dbReference type="SUPFAM" id="SSF48452">
    <property type="entry name" value="TPR-like"/>
    <property type="match status" value="1"/>
</dbReference>
<dbReference type="PANTHER" id="PTHR12788">
    <property type="entry name" value="PROTEIN-TYROSINE SULFOTRANSFERASE 2"/>
    <property type="match status" value="1"/>
</dbReference>
<dbReference type="Gene3D" id="1.25.40.10">
    <property type="entry name" value="Tetratricopeptide repeat domain"/>
    <property type="match status" value="1"/>
</dbReference>
<evidence type="ECO:0000256" key="2">
    <source>
        <dbReference type="PROSITE-ProRule" id="PRU00339"/>
    </source>
</evidence>
<reference evidence="3 4" key="1">
    <citation type="submission" date="2019-12" db="EMBL/GenBank/DDBJ databases">
        <title>Genomic-based taxomic classification of the family Erythrobacteraceae.</title>
        <authorList>
            <person name="Xu L."/>
        </authorList>
    </citation>
    <scope>NUCLEOTIDE SEQUENCE [LARGE SCALE GENOMIC DNA]</scope>
    <source>
        <strain evidence="3 4">MCCC 1A09965</strain>
    </source>
</reference>
<dbReference type="PANTHER" id="PTHR12788:SF10">
    <property type="entry name" value="PROTEIN-TYROSINE SULFOTRANSFERASE"/>
    <property type="match status" value="1"/>
</dbReference>
<comment type="caution">
    <text evidence="3">The sequence shown here is derived from an EMBL/GenBank/DDBJ whole genome shotgun (WGS) entry which is preliminary data.</text>
</comment>
<dbReference type="RefSeq" id="WP_160672488.1">
    <property type="nucleotide sequence ID" value="NZ_WTYN01000001.1"/>
</dbReference>
<organism evidence="3 4">
    <name type="scientific">Qipengyuania oceanensis</name>
    <dbReference type="NCBI Taxonomy" id="1463597"/>
    <lineage>
        <taxon>Bacteria</taxon>
        <taxon>Pseudomonadati</taxon>
        <taxon>Pseudomonadota</taxon>
        <taxon>Alphaproteobacteria</taxon>
        <taxon>Sphingomonadales</taxon>
        <taxon>Erythrobacteraceae</taxon>
        <taxon>Qipengyuania</taxon>
    </lineage>
</organism>
<dbReference type="SUPFAM" id="SSF52540">
    <property type="entry name" value="P-loop containing nucleoside triphosphate hydrolases"/>
    <property type="match status" value="1"/>
</dbReference>
<dbReference type="InterPro" id="IPR026634">
    <property type="entry name" value="TPST-like"/>
</dbReference>
<dbReference type="GO" id="GO:0008476">
    <property type="term" value="F:protein-tyrosine sulfotransferase activity"/>
    <property type="evidence" value="ECO:0007669"/>
    <property type="project" value="InterPro"/>
</dbReference>
<keyword evidence="1" id="KW-0808">Transferase</keyword>
<evidence type="ECO:0000313" key="4">
    <source>
        <dbReference type="Proteomes" id="UP000445582"/>
    </source>
</evidence>
<proteinExistence type="predicted"/>
<keyword evidence="2" id="KW-0802">TPR repeat</keyword>
<dbReference type="PROSITE" id="PS50005">
    <property type="entry name" value="TPR"/>
    <property type="match status" value="1"/>
</dbReference>
<feature type="repeat" description="TPR" evidence="2">
    <location>
        <begin position="107"/>
        <end position="140"/>
    </location>
</feature>
<accession>A0A844YES1</accession>
<dbReference type="Proteomes" id="UP000445582">
    <property type="component" value="Unassembled WGS sequence"/>
</dbReference>
<dbReference type="EMBL" id="WTYN01000001">
    <property type="protein sequence ID" value="MXO62442.1"/>
    <property type="molecule type" value="Genomic_DNA"/>
</dbReference>
<dbReference type="InterPro" id="IPR027417">
    <property type="entry name" value="P-loop_NTPase"/>
</dbReference>
<dbReference type="Gene3D" id="3.40.50.300">
    <property type="entry name" value="P-loop containing nucleotide triphosphate hydrolases"/>
    <property type="match status" value="1"/>
</dbReference>
<gene>
    <name evidence="3" type="ORF">GRI48_05380</name>
</gene>
<name>A0A844YES1_9SPHN</name>
<evidence type="ECO:0000313" key="3">
    <source>
        <dbReference type="EMBL" id="MXO62442.1"/>
    </source>
</evidence>
<dbReference type="AlphaFoldDB" id="A0A844YES1"/>
<evidence type="ECO:0000256" key="1">
    <source>
        <dbReference type="ARBA" id="ARBA00022679"/>
    </source>
</evidence>
<dbReference type="InterPro" id="IPR019734">
    <property type="entry name" value="TPR_rpt"/>
</dbReference>